<evidence type="ECO:0000256" key="1">
    <source>
        <dbReference type="SAM" id="Phobius"/>
    </source>
</evidence>
<dbReference type="AlphaFoldDB" id="A0A0V0GI79"/>
<feature type="transmembrane region" description="Helical" evidence="1">
    <location>
        <begin position="33"/>
        <end position="58"/>
    </location>
</feature>
<dbReference type="EMBL" id="GEDG01037785">
    <property type="protein sequence ID" value="JAP07935.1"/>
    <property type="molecule type" value="Transcribed_RNA"/>
</dbReference>
<reference evidence="2" key="1">
    <citation type="submission" date="2015-12" db="EMBL/GenBank/DDBJ databases">
        <title>Gene expression during late stages of embryo sac development: a critical building block for successful pollen-pistil interactions.</title>
        <authorList>
            <person name="Liu Y."/>
            <person name="Joly V."/>
            <person name="Sabar M."/>
            <person name="Matton D.P."/>
        </authorList>
    </citation>
    <scope>NUCLEOTIDE SEQUENCE</scope>
</reference>
<keyword evidence="1" id="KW-0812">Transmembrane</keyword>
<sequence>MTTQVHPKKNTPTQEKNLCNDLYNTSNPIHLPLFLPFSIIFLFPISLFFGAIFVSYLIHLLT</sequence>
<keyword evidence="1" id="KW-0472">Membrane</keyword>
<organism evidence="2">
    <name type="scientific">Solanum chacoense</name>
    <name type="common">Chaco potato</name>
    <dbReference type="NCBI Taxonomy" id="4108"/>
    <lineage>
        <taxon>Eukaryota</taxon>
        <taxon>Viridiplantae</taxon>
        <taxon>Streptophyta</taxon>
        <taxon>Embryophyta</taxon>
        <taxon>Tracheophyta</taxon>
        <taxon>Spermatophyta</taxon>
        <taxon>Magnoliopsida</taxon>
        <taxon>eudicotyledons</taxon>
        <taxon>Gunneridae</taxon>
        <taxon>Pentapetalae</taxon>
        <taxon>asterids</taxon>
        <taxon>lamiids</taxon>
        <taxon>Solanales</taxon>
        <taxon>Solanaceae</taxon>
        <taxon>Solanoideae</taxon>
        <taxon>Solaneae</taxon>
        <taxon>Solanum</taxon>
    </lineage>
</organism>
<keyword evidence="1" id="KW-1133">Transmembrane helix</keyword>
<accession>A0A0V0GI79</accession>
<name>A0A0V0GI79_SOLCH</name>
<evidence type="ECO:0000313" key="2">
    <source>
        <dbReference type="EMBL" id="JAP07935.1"/>
    </source>
</evidence>
<protein>
    <submittedName>
        <fullName evidence="2">Putative ovule protein</fullName>
    </submittedName>
</protein>
<proteinExistence type="predicted"/>